<dbReference type="Pfam" id="PF00753">
    <property type="entry name" value="Lactamase_B"/>
    <property type="match status" value="1"/>
</dbReference>
<keyword evidence="2" id="KW-0479">Metal-binding</keyword>
<proteinExistence type="inferred from homology"/>
<accession>A0ABT8SV42</accession>
<dbReference type="SMART" id="SM00849">
    <property type="entry name" value="Lactamase_B"/>
    <property type="match status" value="1"/>
</dbReference>
<reference evidence="6" key="2">
    <citation type="submission" date="2023-07" db="EMBL/GenBank/DDBJ databases">
        <authorList>
            <person name="Sun H."/>
        </authorList>
    </citation>
    <scope>NUCLEOTIDE SEQUENCE</scope>
    <source>
        <strain evidence="6">05753</strain>
    </source>
</reference>
<sequence length="349" mass="37164">MFPSRTYIASAGCRRAIRLLLALSFIVAFMLPQFAEAAAPKVGTQAPGFYRMVLGDFEVTVLSDGTHPFPVHQVMTKAEAQPGGKVLPLDQVSPGEADALLAENGLAVPVQGSINAFLINTGPKLILIDSGAGSLYGPCCGKLIDNMRAAGYQPEQVDEIYITHLHADHVGGIAPGGKMAFPKAIVRVSEEDASYWLSDAQQAKAPSLLKTMFEGDRASLKPYIDAGKFKPFRYGETLSEGILPVAAAGHTPGHSFYRVESKGETLLVWGDVVHVAPLQFADPSVTLAYDSEPVMAAATRLAVFSDAARKGYWVGAAHIAFPGLGHVGQRDGRFIWLPANYDAAPGTVN</sequence>
<feature type="domain" description="Metallo-beta-lactamase" evidence="5">
    <location>
        <begin position="113"/>
        <end position="318"/>
    </location>
</feature>
<comment type="caution">
    <text evidence="6">The sequence shown here is derived from an EMBL/GenBank/DDBJ whole genome shotgun (WGS) entry which is preliminary data.</text>
</comment>
<keyword evidence="7" id="KW-1185">Reference proteome</keyword>
<evidence type="ECO:0000313" key="6">
    <source>
        <dbReference type="EMBL" id="MDO1582170.1"/>
    </source>
</evidence>
<evidence type="ECO:0000256" key="2">
    <source>
        <dbReference type="ARBA" id="ARBA00022723"/>
    </source>
</evidence>
<gene>
    <name evidence="6" type="ORF">Q2T52_08680</name>
</gene>
<comment type="similarity">
    <text evidence="1">Belongs to the metallo-beta-lactamase superfamily.</text>
</comment>
<protein>
    <submittedName>
        <fullName evidence="6">MBL fold metallo-hydrolase</fullName>
    </submittedName>
</protein>
<evidence type="ECO:0000313" key="7">
    <source>
        <dbReference type="Proteomes" id="UP001169006"/>
    </source>
</evidence>
<keyword evidence="4" id="KW-0862">Zinc</keyword>
<organism evidence="6 7">
    <name type="scientific">Rhizobium oryzicola</name>
    <dbReference type="NCBI Taxonomy" id="1232668"/>
    <lineage>
        <taxon>Bacteria</taxon>
        <taxon>Pseudomonadati</taxon>
        <taxon>Pseudomonadota</taxon>
        <taxon>Alphaproteobacteria</taxon>
        <taxon>Hyphomicrobiales</taxon>
        <taxon>Rhizobiaceae</taxon>
        <taxon>Rhizobium/Agrobacterium group</taxon>
        <taxon>Rhizobium</taxon>
    </lineage>
</organism>
<dbReference type="CDD" id="cd07720">
    <property type="entry name" value="OPHC2-like_MBL-fold"/>
    <property type="match status" value="1"/>
</dbReference>
<reference evidence="6" key="1">
    <citation type="journal article" date="2015" name="Int. J. Syst. Evol. Microbiol.">
        <title>Rhizobium oryzicola sp. nov., potential plant-growth-promoting endophytic bacteria isolated from rice roots.</title>
        <authorList>
            <person name="Zhang X.X."/>
            <person name="Gao J.S."/>
            <person name="Cao Y.H."/>
            <person name="Sheirdil R.A."/>
            <person name="Wang X.C."/>
            <person name="Zhang L."/>
        </authorList>
    </citation>
    <scope>NUCLEOTIDE SEQUENCE</scope>
    <source>
        <strain evidence="6">05753</strain>
    </source>
</reference>
<dbReference type="RefSeq" id="WP_302076311.1">
    <property type="nucleotide sequence ID" value="NZ_JAUKWQ010000002.1"/>
</dbReference>
<name>A0ABT8SV42_9HYPH</name>
<evidence type="ECO:0000256" key="3">
    <source>
        <dbReference type="ARBA" id="ARBA00022801"/>
    </source>
</evidence>
<keyword evidence="3" id="KW-0378">Hydrolase</keyword>
<evidence type="ECO:0000256" key="4">
    <source>
        <dbReference type="ARBA" id="ARBA00022833"/>
    </source>
</evidence>
<evidence type="ECO:0000256" key="1">
    <source>
        <dbReference type="ARBA" id="ARBA00007749"/>
    </source>
</evidence>
<dbReference type="EMBL" id="JAUKWQ010000002">
    <property type="protein sequence ID" value="MDO1582170.1"/>
    <property type="molecule type" value="Genomic_DNA"/>
</dbReference>
<dbReference type="PANTHER" id="PTHR42978">
    <property type="entry name" value="QUORUM-QUENCHING LACTONASE YTNP-RELATED-RELATED"/>
    <property type="match status" value="1"/>
</dbReference>
<dbReference type="Gene3D" id="3.60.15.10">
    <property type="entry name" value="Ribonuclease Z/Hydroxyacylglutathione hydrolase-like"/>
    <property type="match status" value="1"/>
</dbReference>
<dbReference type="InterPro" id="IPR036866">
    <property type="entry name" value="RibonucZ/Hydroxyglut_hydro"/>
</dbReference>
<dbReference type="Proteomes" id="UP001169006">
    <property type="component" value="Unassembled WGS sequence"/>
</dbReference>
<dbReference type="InterPro" id="IPR051013">
    <property type="entry name" value="MBL_superfamily_lactonases"/>
</dbReference>
<dbReference type="InterPro" id="IPR001279">
    <property type="entry name" value="Metallo-B-lactamas"/>
</dbReference>
<dbReference type="SUPFAM" id="SSF56281">
    <property type="entry name" value="Metallo-hydrolase/oxidoreductase"/>
    <property type="match status" value="1"/>
</dbReference>
<dbReference type="PANTHER" id="PTHR42978:SF6">
    <property type="entry name" value="QUORUM-QUENCHING LACTONASE YTNP-RELATED"/>
    <property type="match status" value="1"/>
</dbReference>
<evidence type="ECO:0000259" key="5">
    <source>
        <dbReference type="SMART" id="SM00849"/>
    </source>
</evidence>